<organism evidence="1 2">
    <name type="scientific">Physcomitrium patens</name>
    <name type="common">Spreading-leaved earth moss</name>
    <name type="synonym">Physcomitrella patens</name>
    <dbReference type="NCBI Taxonomy" id="3218"/>
    <lineage>
        <taxon>Eukaryota</taxon>
        <taxon>Viridiplantae</taxon>
        <taxon>Streptophyta</taxon>
        <taxon>Embryophyta</taxon>
        <taxon>Bryophyta</taxon>
        <taxon>Bryophytina</taxon>
        <taxon>Bryopsida</taxon>
        <taxon>Funariidae</taxon>
        <taxon>Funariales</taxon>
        <taxon>Funariaceae</taxon>
        <taxon>Physcomitrium</taxon>
    </lineage>
</organism>
<keyword evidence="2" id="KW-1185">Reference proteome</keyword>
<evidence type="ECO:0000313" key="1">
    <source>
        <dbReference type="EnsemblPlants" id="PAC:32924485.CDS.1"/>
    </source>
</evidence>
<gene>
    <name evidence="1" type="primary">LOC112285098</name>
</gene>
<dbReference type="EnsemblPlants" id="Pp3c7_21140V3.2">
    <property type="protein sequence ID" value="PAC:32924485.CDS.1"/>
    <property type="gene ID" value="Pp3c7_21140"/>
</dbReference>
<reference evidence="1 2" key="1">
    <citation type="journal article" date="2008" name="Science">
        <title>The Physcomitrella genome reveals evolutionary insights into the conquest of land by plants.</title>
        <authorList>
            <person name="Rensing S."/>
            <person name="Lang D."/>
            <person name="Zimmer A."/>
            <person name="Terry A."/>
            <person name="Salamov A."/>
            <person name="Shapiro H."/>
            <person name="Nishiyama T."/>
            <person name="Perroud P.-F."/>
            <person name="Lindquist E."/>
            <person name="Kamisugi Y."/>
            <person name="Tanahashi T."/>
            <person name="Sakakibara K."/>
            <person name="Fujita T."/>
            <person name="Oishi K."/>
            <person name="Shin-I T."/>
            <person name="Kuroki Y."/>
            <person name="Toyoda A."/>
            <person name="Suzuki Y."/>
            <person name="Hashimoto A."/>
            <person name="Yamaguchi K."/>
            <person name="Sugano A."/>
            <person name="Kohara Y."/>
            <person name="Fujiyama A."/>
            <person name="Anterola A."/>
            <person name="Aoki S."/>
            <person name="Ashton N."/>
            <person name="Barbazuk W.B."/>
            <person name="Barker E."/>
            <person name="Bennetzen J."/>
            <person name="Bezanilla M."/>
            <person name="Blankenship R."/>
            <person name="Cho S.H."/>
            <person name="Dutcher S."/>
            <person name="Estelle M."/>
            <person name="Fawcett J.A."/>
            <person name="Gundlach H."/>
            <person name="Hanada K."/>
            <person name="Heyl A."/>
            <person name="Hicks K.A."/>
            <person name="Hugh J."/>
            <person name="Lohr M."/>
            <person name="Mayer K."/>
            <person name="Melkozernov A."/>
            <person name="Murata T."/>
            <person name="Nelson D."/>
            <person name="Pils B."/>
            <person name="Prigge M."/>
            <person name="Reiss B."/>
            <person name="Renner T."/>
            <person name="Rombauts S."/>
            <person name="Rushton P."/>
            <person name="Sanderfoot A."/>
            <person name="Schween G."/>
            <person name="Shiu S.-H."/>
            <person name="Stueber K."/>
            <person name="Theodoulou F.L."/>
            <person name="Tu H."/>
            <person name="Van de Peer Y."/>
            <person name="Verrier P.J."/>
            <person name="Waters E."/>
            <person name="Wood A."/>
            <person name="Yang L."/>
            <person name="Cove D."/>
            <person name="Cuming A."/>
            <person name="Hasebe M."/>
            <person name="Lucas S."/>
            <person name="Mishler D.B."/>
            <person name="Reski R."/>
            <person name="Grigoriev I."/>
            <person name="Quatrano R.S."/>
            <person name="Boore J.L."/>
        </authorList>
    </citation>
    <scope>NUCLEOTIDE SEQUENCE [LARGE SCALE GENOMIC DNA]</scope>
    <source>
        <strain evidence="1 2">cv. Gransden 2004</strain>
    </source>
</reference>
<dbReference type="Gramene" id="Pp3c7_21140V3.2">
    <property type="protein sequence ID" value="PAC:32924485.CDS.1"/>
    <property type="gene ID" value="Pp3c7_21140"/>
</dbReference>
<dbReference type="EMBL" id="ABEU02000007">
    <property type="status" value="NOT_ANNOTATED_CDS"/>
    <property type="molecule type" value="Genomic_DNA"/>
</dbReference>
<sequence>MTMNTRTYHAFDNKYHGLILGRMFVSQWRVYISSSVPELHVACWHRTLIIVWNILPWLFKNFNIVFFHVPVDG</sequence>
<evidence type="ECO:0000313" key="2">
    <source>
        <dbReference type="Proteomes" id="UP000006727"/>
    </source>
</evidence>
<protein>
    <submittedName>
        <fullName evidence="1">Uncharacterized protein</fullName>
    </submittedName>
</protein>
<dbReference type="Proteomes" id="UP000006727">
    <property type="component" value="Chromosome 7"/>
</dbReference>
<name>A0A7I3Z591_PHYPA</name>
<proteinExistence type="predicted"/>
<reference evidence="1 2" key="2">
    <citation type="journal article" date="2018" name="Plant J.">
        <title>The Physcomitrella patens chromosome-scale assembly reveals moss genome structure and evolution.</title>
        <authorList>
            <person name="Lang D."/>
            <person name="Ullrich K.K."/>
            <person name="Murat F."/>
            <person name="Fuchs J."/>
            <person name="Jenkins J."/>
            <person name="Haas F.B."/>
            <person name="Piednoel M."/>
            <person name="Gundlach H."/>
            <person name="Van Bel M."/>
            <person name="Meyberg R."/>
            <person name="Vives C."/>
            <person name="Morata J."/>
            <person name="Symeonidi A."/>
            <person name="Hiss M."/>
            <person name="Muchero W."/>
            <person name="Kamisugi Y."/>
            <person name="Saleh O."/>
            <person name="Blanc G."/>
            <person name="Decker E.L."/>
            <person name="van Gessel N."/>
            <person name="Grimwood J."/>
            <person name="Hayes R.D."/>
            <person name="Graham S.W."/>
            <person name="Gunter L.E."/>
            <person name="McDaniel S.F."/>
            <person name="Hoernstein S.N.W."/>
            <person name="Larsson A."/>
            <person name="Li F.W."/>
            <person name="Perroud P.F."/>
            <person name="Phillips J."/>
            <person name="Ranjan P."/>
            <person name="Rokshar D.S."/>
            <person name="Rothfels C.J."/>
            <person name="Schneider L."/>
            <person name="Shu S."/>
            <person name="Stevenson D.W."/>
            <person name="Thummler F."/>
            <person name="Tillich M."/>
            <person name="Villarreal Aguilar J.C."/>
            <person name="Widiez T."/>
            <person name="Wong G.K."/>
            <person name="Wymore A."/>
            <person name="Zhang Y."/>
            <person name="Zimmer A.D."/>
            <person name="Quatrano R.S."/>
            <person name="Mayer K.F.X."/>
            <person name="Goodstein D."/>
            <person name="Casacuberta J.M."/>
            <person name="Vandepoele K."/>
            <person name="Reski R."/>
            <person name="Cuming A.C."/>
            <person name="Tuskan G.A."/>
            <person name="Maumus F."/>
            <person name="Salse J."/>
            <person name="Schmutz J."/>
            <person name="Rensing S.A."/>
        </authorList>
    </citation>
    <scope>NUCLEOTIDE SEQUENCE [LARGE SCALE GENOMIC DNA]</scope>
    <source>
        <strain evidence="1 2">cv. Gransden 2004</strain>
    </source>
</reference>
<accession>A0A7I3Z591</accession>
<dbReference type="AlphaFoldDB" id="A0A7I3Z591"/>
<reference evidence="1" key="3">
    <citation type="submission" date="2020-12" db="UniProtKB">
        <authorList>
            <consortium name="EnsemblPlants"/>
        </authorList>
    </citation>
    <scope>IDENTIFICATION</scope>
</reference>